<feature type="transmembrane region" description="Helical" evidence="9">
    <location>
        <begin position="148"/>
        <end position="171"/>
    </location>
</feature>
<sequence length="306" mass="32060">MAAEVIQQLLNWLVLGSIYALLAIGFSLLFGVINVIHFSHGDVSLIGPFVALAIVPALGSAFGPGGSVSALLMSMLAAIFIIGILGVVIERIVIRPLRDAPAMMPLVATVALGIFLREAIRRFYPQGSNPQAFSMPFSAPAFSLGEVAVSWFSVIVLATTATLLAGLFFFLKKTPMGVRIRAVSQDREAARLMGVRSNRVFQSSFFIASASGAIAGLFYAGNVGATRFDFGILAGLMGFSAAVVGGLGSIFGAVVGGLLIAGAEVLAQALVPDGAAYRQVFAFMMVIVFLLFRPEGLLGKVVVEKV</sequence>
<feature type="transmembrane region" description="Helical" evidence="9">
    <location>
        <begin position="12"/>
        <end position="36"/>
    </location>
</feature>
<keyword evidence="6 9" id="KW-1133">Transmembrane helix</keyword>
<evidence type="ECO:0000256" key="1">
    <source>
        <dbReference type="ARBA" id="ARBA00004651"/>
    </source>
</evidence>
<evidence type="ECO:0000256" key="7">
    <source>
        <dbReference type="ARBA" id="ARBA00023136"/>
    </source>
</evidence>
<evidence type="ECO:0000256" key="2">
    <source>
        <dbReference type="ARBA" id="ARBA00022448"/>
    </source>
</evidence>
<feature type="transmembrane region" description="Helical" evidence="9">
    <location>
        <begin position="68"/>
        <end position="89"/>
    </location>
</feature>
<feature type="transmembrane region" description="Helical" evidence="9">
    <location>
        <begin position="43"/>
        <end position="62"/>
    </location>
</feature>
<dbReference type="InterPro" id="IPR001851">
    <property type="entry name" value="ABC_transp_permease"/>
</dbReference>
<evidence type="ECO:0000256" key="3">
    <source>
        <dbReference type="ARBA" id="ARBA00022475"/>
    </source>
</evidence>
<dbReference type="GO" id="GO:0005886">
    <property type="term" value="C:plasma membrane"/>
    <property type="evidence" value="ECO:0007669"/>
    <property type="project" value="UniProtKB-SubCell"/>
</dbReference>
<dbReference type="PANTHER" id="PTHR11795:SF445">
    <property type="entry name" value="AMINO ACID ABC TRANSPORTER PERMEASE PROTEIN"/>
    <property type="match status" value="1"/>
</dbReference>
<comment type="similarity">
    <text evidence="8">Belongs to the binding-protein-dependent transport system permease family. LivHM subfamily.</text>
</comment>
<evidence type="ECO:0000256" key="9">
    <source>
        <dbReference type="SAM" id="Phobius"/>
    </source>
</evidence>
<evidence type="ECO:0000256" key="8">
    <source>
        <dbReference type="ARBA" id="ARBA00037998"/>
    </source>
</evidence>
<dbReference type="Pfam" id="PF02653">
    <property type="entry name" value="BPD_transp_2"/>
    <property type="match status" value="1"/>
</dbReference>
<comment type="caution">
    <text evidence="10">The sequence shown here is derived from an EMBL/GenBank/DDBJ whole genome shotgun (WGS) entry which is preliminary data.</text>
</comment>
<dbReference type="OrthoDB" id="9807115at2"/>
<evidence type="ECO:0000256" key="5">
    <source>
        <dbReference type="ARBA" id="ARBA00022970"/>
    </source>
</evidence>
<dbReference type="GO" id="GO:0022857">
    <property type="term" value="F:transmembrane transporter activity"/>
    <property type="evidence" value="ECO:0007669"/>
    <property type="project" value="InterPro"/>
</dbReference>
<dbReference type="PANTHER" id="PTHR11795">
    <property type="entry name" value="BRANCHED-CHAIN AMINO ACID TRANSPORT SYSTEM PERMEASE PROTEIN LIVH"/>
    <property type="match status" value="1"/>
</dbReference>
<organism evidence="10 11">
    <name type="scientific">Noviherbaspirillum saxi</name>
    <dbReference type="NCBI Taxonomy" id="2320863"/>
    <lineage>
        <taxon>Bacteria</taxon>
        <taxon>Pseudomonadati</taxon>
        <taxon>Pseudomonadota</taxon>
        <taxon>Betaproteobacteria</taxon>
        <taxon>Burkholderiales</taxon>
        <taxon>Oxalobacteraceae</taxon>
        <taxon>Noviherbaspirillum</taxon>
    </lineage>
</organism>
<feature type="transmembrane region" description="Helical" evidence="9">
    <location>
        <begin position="200"/>
        <end position="220"/>
    </location>
</feature>
<dbReference type="EMBL" id="QYUO01000003">
    <property type="protein sequence ID" value="RJF91801.1"/>
    <property type="molecule type" value="Genomic_DNA"/>
</dbReference>
<feature type="transmembrane region" description="Helical" evidence="9">
    <location>
        <begin position="275"/>
        <end position="292"/>
    </location>
</feature>
<feature type="transmembrane region" description="Helical" evidence="9">
    <location>
        <begin position="232"/>
        <end position="263"/>
    </location>
</feature>
<evidence type="ECO:0000256" key="6">
    <source>
        <dbReference type="ARBA" id="ARBA00022989"/>
    </source>
</evidence>
<comment type="subcellular location">
    <subcellularLocation>
        <location evidence="1">Cell membrane</location>
        <topology evidence="1">Multi-pass membrane protein</topology>
    </subcellularLocation>
</comment>
<dbReference type="GO" id="GO:0006865">
    <property type="term" value="P:amino acid transport"/>
    <property type="evidence" value="ECO:0007669"/>
    <property type="project" value="UniProtKB-KW"/>
</dbReference>
<evidence type="ECO:0000256" key="4">
    <source>
        <dbReference type="ARBA" id="ARBA00022692"/>
    </source>
</evidence>
<accession>A0A3A3FEN4</accession>
<protein>
    <submittedName>
        <fullName evidence="10">Branched-chain amino acid ABC transporter permease</fullName>
    </submittedName>
</protein>
<keyword evidence="11" id="KW-1185">Reference proteome</keyword>
<dbReference type="CDD" id="cd06582">
    <property type="entry name" value="TM_PBP1_LivH_like"/>
    <property type="match status" value="1"/>
</dbReference>
<keyword evidence="7 9" id="KW-0472">Membrane</keyword>
<dbReference type="InterPro" id="IPR052157">
    <property type="entry name" value="BCAA_transport_permease"/>
</dbReference>
<name>A0A3A3FEN4_9BURK</name>
<dbReference type="Proteomes" id="UP000265955">
    <property type="component" value="Unassembled WGS sequence"/>
</dbReference>
<evidence type="ECO:0000313" key="11">
    <source>
        <dbReference type="Proteomes" id="UP000265955"/>
    </source>
</evidence>
<gene>
    <name evidence="10" type="ORF">D3871_24265</name>
</gene>
<evidence type="ECO:0000313" key="10">
    <source>
        <dbReference type="EMBL" id="RJF91801.1"/>
    </source>
</evidence>
<reference evidence="11" key="1">
    <citation type="submission" date="2018-09" db="EMBL/GenBank/DDBJ databases">
        <authorList>
            <person name="Zhu H."/>
        </authorList>
    </citation>
    <scope>NUCLEOTIDE SEQUENCE [LARGE SCALE GENOMIC DNA]</scope>
    <source>
        <strain evidence="11">K1R23-30</strain>
    </source>
</reference>
<keyword evidence="3" id="KW-1003">Cell membrane</keyword>
<keyword evidence="2" id="KW-0813">Transport</keyword>
<keyword evidence="4 9" id="KW-0812">Transmembrane</keyword>
<keyword evidence="5" id="KW-0029">Amino-acid transport</keyword>
<dbReference type="AlphaFoldDB" id="A0A3A3FEN4"/>
<dbReference type="RefSeq" id="WP_119771699.1">
    <property type="nucleotide sequence ID" value="NZ_QYUO01000003.1"/>
</dbReference>
<proteinExistence type="inferred from homology"/>